<feature type="compositionally biased region" description="Pro residues" evidence="1">
    <location>
        <begin position="115"/>
        <end position="182"/>
    </location>
</feature>
<evidence type="ECO:0000256" key="1">
    <source>
        <dbReference type="SAM" id="MobiDB-lite"/>
    </source>
</evidence>
<dbReference type="EMBL" id="KN825413">
    <property type="protein sequence ID" value="KIK91217.1"/>
    <property type="molecule type" value="Genomic_DNA"/>
</dbReference>
<accession>A0A0D0D3Y9</accession>
<reference evidence="2 3" key="1">
    <citation type="submission" date="2014-04" db="EMBL/GenBank/DDBJ databases">
        <authorList>
            <consortium name="DOE Joint Genome Institute"/>
            <person name="Kuo A."/>
            <person name="Kohler A."/>
            <person name="Jargeat P."/>
            <person name="Nagy L.G."/>
            <person name="Floudas D."/>
            <person name="Copeland A."/>
            <person name="Barry K.W."/>
            <person name="Cichocki N."/>
            <person name="Veneault-Fourrey C."/>
            <person name="LaButti K."/>
            <person name="Lindquist E.A."/>
            <person name="Lipzen A."/>
            <person name="Lundell T."/>
            <person name="Morin E."/>
            <person name="Murat C."/>
            <person name="Sun H."/>
            <person name="Tunlid A."/>
            <person name="Henrissat B."/>
            <person name="Grigoriev I.V."/>
            <person name="Hibbett D.S."/>
            <person name="Martin F."/>
            <person name="Nordberg H.P."/>
            <person name="Cantor M.N."/>
            <person name="Hua S.X."/>
        </authorList>
    </citation>
    <scope>NUCLEOTIDE SEQUENCE [LARGE SCALE GENOMIC DNA]</scope>
    <source>
        <strain evidence="2 3">Ve08.2h10</strain>
    </source>
</reference>
<reference evidence="3" key="2">
    <citation type="submission" date="2015-01" db="EMBL/GenBank/DDBJ databases">
        <title>Evolutionary Origins and Diversification of the Mycorrhizal Mutualists.</title>
        <authorList>
            <consortium name="DOE Joint Genome Institute"/>
            <consortium name="Mycorrhizal Genomics Consortium"/>
            <person name="Kohler A."/>
            <person name="Kuo A."/>
            <person name="Nagy L.G."/>
            <person name="Floudas D."/>
            <person name="Copeland A."/>
            <person name="Barry K.W."/>
            <person name="Cichocki N."/>
            <person name="Veneault-Fourrey C."/>
            <person name="LaButti K."/>
            <person name="Lindquist E.A."/>
            <person name="Lipzen A."/>
            <person name="Lundell T."/>
            <person name="Morin E."/>
            <person name="Murat C."/>
            <person name="Riley R."/>
            <person name="Ohm R."/>
            <person name="Sun H."/>
            <person name="Tunlid A."/>
            <person name="Henrissat B."/>
            <person name="Grigoriev I.V."/>
            <person name="Hibbett D.S."/>
            <person name="Martin F."/>
        </authorList>
    </citation>
    <scope>NUCLEOTIDE SEQUENCE [LARGE SCALE GENOMIC DNA]</scope>
    <source>
        <strain evidence="3">Ve08.2h10</strain>
    </source>
</reference>
<dbReference type="InParanoid" id="A0A0D0D3Y9"/>
<evidence type="ECO:0000313" key="3">
    <source>
        <dbReference type="Proteomes" id="UP000054538"/>
    </source>
</evidence>
<feature type="region of interest" description="Disordered" evidence="1">
    <location>
        <begin position="89"/>
        <end position="189"/>
    </location>
</feature>
<dbReference type="STRING" id="930991.A0A0D0D3Y9"/>
<dbReference type="Proteomes" id="UP000054538">
    <property type="component" value="Unassembled WGS sequence"/>
</dbReference>
<gene>
    <name evidence="2" type="ORF">PAXRUDRAFT_13898</name>
</gene>
<sequence length="679" mass="76271">MEAGPSNQQAAPQYNCVCIKHGRGQPHLVSTATWYRHLHEASSDEERQCMLEANRLWHGPDAHLLITSRLRGSVACRCNNVLPILKRGREADETQTSPGRHKRGREQSAEQPHQDSPPPLDSPLLSPPCSPAPFGPPQSPPPPLSPPRSPAPLGPPQSPPPPSPPSPPCSPAPLGPPQPPPANNNIYECRPRPDVDIEALAHSATFQPMLHTMSFIQELRNASTTDPVAKISDEVLDRLCNPLNVPLVIDNSGVRHSISTYLALEHLSQVTYEAICRSSKHNLGAALGAEDILTFHNVEKLIRIHTGVKPLLHDMCPNTCHAFTGPFSILDECYICQTTRWNKQKLQGSNGCVKVPAQQFTTIPVGSQLQACNRSPDSAHNMHYLWERTQTLLDEIRCCDHGMHYYLALLCPCDHTVAGSDHDDIDTFELPQGGSAEYADNLKKIVSIHNQTQWDRMKTETGLTKPPLILGLNPTHSLGVPLCMTTDLMHLARNLSNLLISLWHGTMDVRLSDDRASWDWAVLQSNKAWTAHSKDVECAGSHLPGSYDRKPRNITERLNTQYKTWEFQLYTFSIAPILLYGILPSKYWTNYCMLVRRFQIMCQHSITQQQLQHAHGLLCTWERNFECFYYQLKHDWLHFIRPAAHQVVHLVVEAIQKGPPICYMQWTMERTIGNLGQEI</sequence>
<organism evidence="2 3">
    <name type="scientific">Paxillus rubicundulus Ve08.2h10</name>
    <dbReference type="NCBI Taxonomy" id="930991"/>
    <lineage>
        <taxon>Eukaryota</taxon>
        <taxon>Fungi</taxon>
        <taxon>Dikarya</taxon>
        <taxon>Basidiomycota</taxon>
        <taxon>Agaricomycotina</taxon>
        <taxon>Agaricomycetes</taxon>
        <taxon>Agaricomycetidae</taxon>
        <taxon>Boletales</taxon>
        <taxon>Paxilineae</taxon>
        <taxon>Paxillaceae</taxon>
        <taxon>Paxillus</taxon>
    </lineage>
</organism>
<proteinExistence type="predicted"/>
<evidence type="ECO:0000313" key="2">
    <source>
        <dbReference type="EMBL" id="KIK91217.1"/>
    </source>
</evidence>
<dbReference type="OrthoDB" id="2669721at2759"/>
<keyword evidence="3" id="KW-1185">Reference proteome</keyword>
<dbReference type="HOGENOM" id="CLU_007337_0_1_1"/>
<protein>
    <submittedName>
        <fullName evidence="2">Unplaced genomic scaffold scaffold_591, whole genome shotgun sequence</fullName>
    </submittedName>
</protein>
<name>A0A0D0D3Y9_9AGAM</name>
<dbReference type="AlphaFoldDB" id="A0A0D0D3Y9"/>